<organism evidence="1 2">
    <name type="scientific">Stenomitos frigidus ULC18</name>
    <dbReference type="NCBI Taxonomy" id="2107698"/>
    <lineage>
        <taxon>Bacteria</taxon>
        <taxon>Bacillati</taxon>
        <taxon>Cyanobacteriota</taxon>
        <taxon>Cyanophyceae</taxon>
        <taxon>Leptolyngbyales</taxon>
        <taxon>Leptolyngbyaceae</taxon>
        <taxon>Stenomitos</taxon>
    </lineage>
</organism>
<reference evidence="2" key="1">
    <citation type="submission" date="2018-02" db="EMBL/GenBank/DDBJ databases">
        <authorList>
            <person name="Moore K."/>
            <person name="Momper L."/>
        </authorList>
    </citation>
    <scope>NUCLEOTIDE SEQUENCE [LARGE SCALE GENOMIC DNA]</scope>
    <source>
        <strain evidence="2">ULC18</strain>
    </source>
</reference>
<keyword evidence="2" id="KW-1185">Reference proteome</keyword>
<dbReference type="GO" id="GO:0005829">
    <property type="term" value="C:cytosol"/>
    <property type="evidence" value="ECO:0007669"/>
    <property type="project" value="TreeGrafter"/>
</dbReference>
<dbReference type="AlphaFoldDB" id="A0A2T1DWH2"/>
<dbReference type="Pfam" id="PF06167">
    <property type="entry name" value="Peptidase_M90"/>
    <property type="match status" value="1"/>
</dbReference>
<dbReference type="OrthoDB" id="9786424at2"/>
<dbReference type="RefSeq" id="WP_106259631.1">
    <property type="nucleotide sequence ID" value="NZ_CAWNSW010000111.1"/>
</dbReference>
<reference evidence="1 2" key="2">
    <citation type="submission" date="2018-03" db="EMBL/GenBank/DDBJ databases">
        <title>The ancient ancestry and fast evolution of plastids.</title>
        <authorList>
            <person name="Moore K.R."/>
            <person name="Magnabosco C."/>
            <person name="Momper L."/>
            <person name="Gold D.A."/>
            <person name="Bosak T."/>
            <person name="Fournier G.P."/>
        </authorList>
    </citation>
    <scope>NUCLEOTIDE SEQUENCE [LARGE SCALE GENOMIC DNA]</scope>
    <source>
        <strain evidence="1 2">ULC18</strain>
    </source>
</reference>
<gene>
    <name evidence="1" type="ORF">C7B82_25820</name>
</gene>
<dbReference type="InterPro" id="IPR010384">
    <property type="entry name" value="MtfA_fam"/>
</dbReference>
<name>A0A2T1DWH2_9CYAN</name>
<dbReference type="CDD" id="cd20169">
    <property type="entry name" value="Peptidase_M90_mtfA"/>
    <property type="match status" value="1"/>
</dbReference>
<evidence type="ECO:0000313" key="2">
    <source>
        <dbReference type="Proteomes" id="UP000239576"/>
    </source>
</evidence>
<dbReference type="Proteomes" id="UP000239576">
    <property type="component" value="Unassembled WGS sequence"/>
</dbReference>
<comment type="caution">
    <text evidence="1">The sequence shown here is derived from an EMBL/GenBank/DDBJ whole genome shotgun (WGS) entry which is preliminary data.</text>
</comment>
<dbReference type="SUPFAM" id="SSF55486">
    <property type="entry name" value="Metalloproteases ('zincins'), catalytic domain"/>
    <property type="match status" value="1"/>
</dbReference>
<evidence type="ECO:0008006" key="3">
    <source>
        <dbReference type="Google" id="ProtNLM"/>
    </source>
</evidence>
<dbReference type="GO" id="GO:0004177">
    <property type="term" value="F:aminopeptidase activity"/>
    <property type="evidence" value="ECO:0007669"/>
    <property type="project" value="TreeGrafter"/>
</dbReference>
<dbReference type="PANTHER" id="PTHR30164:SF2">
    <property type="entry name" value="PROTEIN MTFA"/>
    <property type="match status" value="1"/>
</dbReference>
<dbReference type="EMBL" id="PVWK01000140">
    <property type="protein sequence ID" value="PSB24819.1"/>
    <property type="molecule type" value="Genomic_DNA"/>
</dbReference>
<sequence>MVKTILFLCGLAIVISLILAAPLLTRWRRKRIRDRAFPHQWQTTLDRKIPLYKSLPKPLQERLRGYIQVFLTEKTFTGCGGLTITNEMRVTIAAQACLLLLNQNERFYPKLNAILVYPGAFVVNTTQSMGGYVVEEKNVARRGESWDRGIVVLSWEDIQYDATHGRDGHNVVLHEFAHQLDQEGGRADGVPFLTPPVDRATWAQVFRREYDRLQRDVQRGLKTVLDAYGATDPAEFFAVATETFFEKAQLMQRHHSDLYQVLECYYRLDPASWGSKI</sequence>
<dbReference type="PANTHER" id="PTHR30164">
    <property type="entry name" value="MTFA PEPTIDASE"/>
    <property type="match status" value="1"/>
</dbReference>
<dbReference type="InterPro" id="IPR042252">
    <property type="entry name" value="MtfA_N"/>
</dbReference>
<accession>A0A2T1DWH2</accession>
<dbReference type="Gene3D" id="1.10.472.150">
    <property type="entry name" value="Glucose-regulated metallo-peptidase M90, N-terminal domain"/>
    <property type="match status" value="1"/>
</dbReference>
<dbReference type="Gene3D" id="3.40.390.10">
    <property type="entry name" value="Collagenase (Catalytic Domain)"/>
    <property type="match status" value="1"/>
</dbReference>
<dbReference type="GO" id="GO:0008237">
    <property type="term" value="F:metallopeptidase activity"/>
    <property type="evidence" value="ECO:0007669"/>
    <property type="project" value="InterPro"/>
</dbReference>
<evidence type="ECO:0000313" key="1">
    <source>
        <dbReference type="EMBL" id="PSB24819.1"/>
    </source>
</evidence>
<protein>
    <recommendedName>
        <fullName evidence="3">Protein mtfA</fullName>
    </recommendedName>
</protein>
<proteinExistence type="predicted"/>
<dbReference type="InterPro" id="IPR024079">
    <property type="entry name" value="MetalloPept_cat_dom_sf"/>
</dbReference>